<dbReference type="InterPro" id="IPR000214">
    <property type="entry name" value="Znf_DNA_glyclase/AP_lyase"/>
</dbReference>
<comment type="cofactor">
    <cofactor evidence="1">
        <name>Zn(2+)</name>
        <dbReference type="ChEBI" id="CHEBI:29105"/>
    </cofactor>
</comment>
<evidence type="ECO:0000256" key="4">
    <source>
        <dbReference type="ARBA" id="ARBA00022723"/>
    </source>
</evidence>
<evidence type="ECO:0000256" key="10">
    <source>
        <dbReference type="ARBA" id="ARBA00023204"/>
    </source>
</evidence>
<comment type="catalytic activity">
    <reaction evidence="14">
        <text>2'-deoxyribonucleotide-(2'-deoxyribose 5'-phosphate)-2'-deoxyribonucleotide-DNA = a 3'-end 2'-deoxyribonucleotide-(2,3-dehydro-2,3-deoxyribose 5'-phosphate)-DNA + a 5'-end 5'-phospho-2'-deoxyribonucleoside-DNA + H(+)</text>
        <dbReference type="Rhea" id="RHEA:66592"/>
        <dbReference type="Rhea" id="RHEA-COMP:13180"/>
        <dbReference type="Rhea" id="RHEA-COMP:16897"/>
        <dbReference type="Rhea" id="RHEA-COMP:17067"/>
        <dbReference type="ChEBI" id="CHEBI:15378"/>
        <dbReference type="ChEBI" id="CHEBI:136412"/>
        <dbReference type="ChEBI" id="CHEBI:157695"/>
        <dbReference type="ChEBI" id="CHEBI:167181"/>
        <dbReference type="EC" id="4.2.99.18"/>
    </reaction>
</comment>
<dbReference type="SMART" id="SM00898">
    <property type="entry name" value="Fapy_DNA_glyco"/>
    <property type="match status" value="1"/>
</dbReference>
<feature type="domain" description="FPG-type" evidence="17">
    <location>
        <begin position="269"/>
        <end position="303"/>
    </location>
</feature>
<evidence type="ECO:0000256" key="2">
    <source>
        <dbReference type="ARBA" id="ARBA00009409"/>
    </source>
</evidence>
<feature type="compositionally biased region" description="Basic and acidic residues" evidence="16">
    <location>
        <begin position="243"/>
        <end position="252"/>
    </location>
</feature>
<evidence type="ECO:0000256" key="16">
    <source>
        <dbReference type="SAM" id="MobiDB-lite"/>
    </source>
</evidence>
<dbReference type="CDD" id="cd08970">
    <property type="entry name" value="AcNei1_N"/>
    <property type="match status" value="1"/>
</dbReference>
<sequence>MPEGNEIHRWAERHFAAFGGKVVRADGPQGRFTDVDAIDGRKLLRVMAVGKHLGYVFGKDRILHIHLGLQGDFTEGSGPLPEVRGALRLRMWNEAAVKKPAAPGESKRHAWYADDDGSNDFDAKKVAWVELRGPMDCSVYTDAKWDKLRERLGPDPLGVDGTGGDDPAKAFAKILKSRKSIGELLMDQSVIAGIGNIYRAELLFRARLSPFLPGKDVAEATLQAIWKEALPLMRAGMVDRRIVTTRPEDRPSSKGKKKAARPDKEEAHYVYRRNGKPCFVCGTTVLKREMAARNLFWCPTCQAEEGKKG</sequence>
<dbReference type="Gene3D" id="3.20.190.10">
    <property type="entry name" value="MutM-like, N-terminal"/>
    <property type="match status" value="1"/>
</dbReference>
<dbReference type="Pfam" id="PF06827">
    <property type="entry name" value="zf-FPG_IleRS"/>
    <property type="match status" value="1"/>
</dbReference>
<keyword evidence="8" id="KW-0862">Zinc</keyword>
<dbReference type="InterPro" id="IPR010979">
    <property type="entry name" value="Ribosomal_uS13-like_H2TH"/>
</dbReference>
<dbReference type="Gene3D" id="1.10.8.50">
    <property type="match status" value="1"/>
</dbReference>
<dbReference type="InterPro" id="IPR035937">
    <property type="entry name" value="FPG_N"/>
</dbReference>
<dbReference type="AlphaFoldDB" id="A0A7W7ZFS8"/>
<organism evidence="18 19">
    <name type="scientific">Granulicella aggregans</name>
    <dbReference type="NCBI Taxonomy" id="474949"/>
    <lineage>
        <taxon>Bacteria</taxon>
        <taxon>Pseudomonadati</taxon>
        <taxon>Acidobacteriota</taxon>
        <taxon>Terriglobia</taxon>
        <taxon>Terriglobales</taxon>
        <taxon>Acidobacteriaceae</taxon>
        <taxon>Granulicella</taxon>
    </lineage>
</organism>
<keyword evidence="7 18" id="KW-0378">Hydrolase</keyword>
<evidence type="ECO:0000256" key="15">
    <source>
        <dbReference type="PROSITE-ProRule" id="PRU00391"/>
    </source>
</evidence>
<evidence type="ECO:0000256" key="1">
    <source>
        <dbReference type="ARBA" id="ARBA00001947"/>
    </source>
</evidence>
<dbReference type="SMART" id="SM01232">
    <property type="entry name" value="H2TH"/>
    <property type="match status" value="1"/>
</dbReference>
<dbReference type="PROSITE" id="PS51066">
    <property type="entry name" value="ZF_FPG_2"/>
    <property type="match status" value="1"/>
</dbReference>
<keyword evidence="10" id="KW-0234">DNA repair</keyword>
<evidence type="ECO:0000256" key="6">
    <source>
        <dbReference type="ARBA" id="ARBA00022771"/>
    </source>
</evidence>
<dbReference type="PANTHER" id="PTHR42697:SF3">
    <property type="entry name" value="ENDONUCLEASE 8 1"/>
    <property type="match status" value="1"/>
</dbReference>
<evidence type="ECO:0000259" key="17">
    <source>
        <dbReference type="PROSITE" id="PS51066"/>
    </source>
</evidence>
<dbReference type="SUPFAM" id="SSF81624">
    <property type="entry name" value="N-terminal domain of MutM-like DNA repair proteins"/>
    <property type="match status" value="1"/>
</dbReference>
<dbReference type="InterPro" id="IPR012319">
    <property type="entry name" value="FPG_cat"/>
</dbReference>
<evidence type="ECO:0000313" key="19">
    <source>
        <dbReference type="Proteomes" id="UP000540989"/>
    </source>
</evidence>
<dbReference type="GO" id="GO:0000703">
    <property type="term" value="F:oxidized pyrimidine nucleobase lesion DNA N-glycosylase activity"/>
    <property type="evidence" value="ECO:0007669"/>
    <property type="project" value="TreeGrafter"/>
</dbReference>
<dbReference type="Pfam" id="PF06831">
    <property type="entry name" value="H2TH"/>
    <property type="match status" value="1"/>
</dbReference>
<keyword evidence="18" id="KW-0255">Endonuclease</keyword>
<dbReference type="PANTHER" id="PTHR42697">
    <property type="entry name" value="ENDONUCLEASE 8"/>
    <property type="match status" value="1"/>
</dbReference>
<gene>
    <name evidence="18" type="ORF">HDF16_003740</name>
</gene>
<evidence type="ECO:0000256" key="11">
    <source>
        <dbReference type="ARBA" id="ARBA00023239"/>
    </source>
</evidence>
<dbReference type="EC" id="4.2.99.18" evidence="3"/>
<dbReference type="PROSITE" id="PS01242">
    <property type="entry name" value="ZF_FPG_1"/>
    <property type="match status" value="1"/>
</dbReference>
<feature type="region of interest" description="Disordered" evidence="16">
    <location>
        <begin position="243"/>
        <end position="266"/>
    </location>
</feature>
<evidence type="ECO:0000256" key="3">
    <source>
        <dbReference type="ARBA" id="ARBA00012720"/>
    </source>
</evidence>
<dbReference type="InterPro" id="IPR010663">
    <property type="entry name" value="Znf_FPG/IleRS"/>
</dbReference>
<evidence type="ECO:0000256" key="12">
    <source>
        <dbReference type="ARBA" id="ARBA00023268"/>
    </source>
</evidence>
<dbReference type="GO" id="GO:0003684">
    <property type="term" value="F:damaged DNA binding"/>
    <property type="evidence" value="ECO:0007669"/>
    <property type="project" value="InterPro"/>
</dbReference>
<name>A0A7W7ZFS8_9BACT</name>
<dbReference type="EMBL" id="JACHIP010000005">
    <property type="protein sequence ID" value="MBB5059017.1"/>
    <property type="molecule type" value="Genomic_DNA"/>
</dbReference>
<proteinExistence type="inferred from homology"/>
<keyword evidence="9" id="KW-0238">DNA-binding</keyword>
<comment type="similarity">
    <text evidence="2">Belongs to the FPG family.</text>
</comment>
<keyword evidence="11 18" id="KW-0456">Lyase</keyword>
<dbReference type="GO" id="GO:0008270">
    <property type="term" value="F:zinc ion binding"/>
    <property type="evidence" value="ECO:0007669"/>
    <property type="project" value="UniProtKB-KW"/>
</dbReference>
<reference evidence="18 19" key="1">
    <citation type="submission" date="2020-08" db="EMBL/GenBank/DDBJ databases">
        <title>Genomic Encyclopedia of Type Strains, Phase IV (KMG-V): Genome sequencing to study the core and pangenomes of soil and plant-associated prokaryotes.</title>
        <authorList>
            <person name="Whitman W."/>
        </authorList>
    </citation>
    <scope>NUCLEOTIDE SEQUENCE [LARGE SCALE GENOMIC DNA]</scope>
    <source>
        <strain evidence="18 19">M8UP14</strain>
    </source>
</reference>
<dbReference type="InterPro" id="IPR015886">
    <property type="entry name" value="H2TH_FPG"/>
</dbReference>
<comment type="caution">
    <text evidence="18">The sequence shown here is derived from an EMBL/GenBank/DDBJ whole genome shotgun (WGS) entry which is preliminary data.</text>
</comment>
<keyword evidence="6 15" id="KW-0863">Zinc-finger</keyword>
<accession>A0A7W7ZFS8</accession>
<dbReference type="GO" id="GO:0140078">
    <property type="term" value="F:class I DNA-(apurinic or apyrimidinic site) endonuclease activity"/>
    <property type="evidence" value="ECO:0007669"/>
    <property type="project" value="UniProtKB-EC"/>
</dbReference>
<protein>
    <recommendedName>
        <fullName evidence="3">DNA-(apurinic or apyrimidinic site) lyase</fullName>
        <ecNumber evidence="3">4.2.99.18</ecNumber>
    </recommendedName>
</protein>
<dbReference type="SUPFAM" id="SSF57716">
    <property type="entry name" value="Glucocorticoid receptor-like (DNA-binding domain)"/>
    <property type="match status" value="1"/>
</dbReference>
<keyword evidence="18" id="KW-0540">Nuclease</keyword>
<dbReference type="RefSeq" id="WP_184219756.1">
    <property type="nucleotide sequence ID" value="NZ_JACHIP010000005.1"/>
</dbReference>
<keyword evidence="5" id="KW-0227">DNA damage</keyword>
<keyword evidence="12" id="KW-0511">Multifunctional enzyme</keyword>
<keyword evidence="19" id="KW-1185">Reference proteome</keyword>
<evidence type="ECO:0000313" key="18">
    <source>
        <dbReference type="EMBL" id="MBB5059017.1"/>
    </source>
</evidence>
<dbReference type="Proteomes" id="UP000540989">
    <property type="component" value="Unassembled WGS sequence"/>
</dbReference>
<evidence type="ECO:0000256" key="13">
    <source>
        <dbReference type="ARBA" id="ARBA00023295"/>
    </source>
</evidence>
<keyword evidence="13 18" id="KW-0326">Glycosidase</keyword>
<keyword evidence="4" id="KW-0479">Metal-binding</keyword>
<evidence type="ECO:0000256" key="8">
    <source>
        <dbReference type="ARBA" id="ARBA00022833"/>
    </source>
</evidence>
<evidence type="ECO:0000256" key="9">
    <source>
        <dbReference type="ARBA" id="ARBA00023125"/>
    </source>
</evidence>
<dbReference type="GO" id="GO:0006284">
    <property type="term" value="P:base-excision repair"/>
    <property type="evidence" value="ECO:0007669"/>
    <property type="project" value="InterPro"/>
</dbReference>
<evidence type="ECO:0000256" key="7">
    <source>
        <dbReference type="ARBA" id="ARBA00022801"/>
    </source>
</evidence>
<evidence type="ECO:0000256" key="14">
    <source>
        <dbReference type="ARBA" id="ARBA00044632"/>
    </source>
</evidence>
<evidence type="ECO:0000256" key="5">
    <source>
        <dbReference type="ARBA" id="ARBA00022763"/>
    </source>
</evidence>
<dbReference type="SUPFAM" id="SSF46946">
    <property type="entry name" value="S13-like H2TH domain"/>
    <property type="match status" value="1"/>
</dbReference>
<dbReference type="InterPro" id="IPR015887">
    <property type="entry name" value="DNA_glyclase_Znf_dom_DNA_BS"/>
</dbReference>